<dbReference type="EMBL" id="BLXT01003380">
    <property type="protein sequence ID" value="GFO01546.1"/>
    <property type="molecule type" value="Genomic_DNA"/>
</dbReference>
<comment type="caution">
    <text evidence="1">The sequence shown here is derived from an EMBL/GenBank/DDBJ whole genome shotgun (WGS) entry which is preliminary data.</text>
</comment>
<dbReference type="AlphaFoldDB" id="A0AAV4A4H8"/>
<name>A0AAV4A4H8_9GAST</name>
<evidence type="ECO:0000313" key="2">
    <source>
        <dbReference type="Proteomes" id="UP000735302"/>
    </source>
</evidence>
<accession>A0AAV4A4H8</accession>
<sequence length="269" mass="30537">MTAEKILDQFWKQQKESETSTEKFRIIHTAVKLILADVRDIQYSKDFYPNREVVGDLEENVNYLPASLVLFLQTLMNKKNETKLKTASIGQAMMQAMRPNIFIILLQIGLGVQLHHLHESCALIDLLHSLGFCSSYNEVQCFEQCAASSQGTDLSGVSSDSFIQFVADNIDHNLRTLEGLGIFYGMGIIGAATLSEKLSRLIRRDTSVTALQTSTFGQIPFHFFSSSKTDISLKYEKLQDFRFEDITKKLDLLWKVSWLCEHRVLVGLD</sequence>
<gene>
    <name evidence="1" type="ORF">PoB_002805100</name>
</gene>
<evidence type="ECO:0000313" key="1">
    <source>
        <dbReference type="EMBL" id="GFO01546.1"/>
    </source>
</evidence>
<proteinExistence type="predicted"/>
<keyword evidence="2" id="KW-1185">Reference proteome</keyword>
<reference evidence="1 2" key="1">
    <citation type="journal article" date="2021" name="Elife">
        <title>Chloroplast acquisition without the gene transfer in kleptoplastic sea slugs, Plakobranchus ocellatus.</title>
        <authorList>
            <person name="Maeda T."/>
            <person name="Takahashi S."/>
            <person name="Yoshida T."/>
            <person name="Shimamura S."/>
            <person name="Takaki Y."/>
            <person name="Nagai Y."/>
            <person name="Toyoda A."/>
            <person name="Suzuki Y."/>
            <person name="Arimoto A."/>
            <person name="Ishii H."/>
            <person name="Satoh N."/>
            <person name="Nishiyama T."/>
            <person name="Hasebe M."/>
            <person name="Maruyama T."/>
            <person name="Minagawa J."/>
            <person name="Obokata J."/>
            <person name="Shigenobu S."/>
        </authorList>
    </citation>
    <scope>NUCLEOTIDE SEQUENCE [LARGE SCALE GENOMIC DNA]</scope>
</reference>
<protein>
    <submittedName>
        <fullName evidence="1">Uncharacterized protein</fullName>
    </submittedName>
</protein>
<organism evidence="1 2">
    <name type="scientific">Plakobranchus ocellatus</name>
    <dbReference type="NCBI Taxonomy" id="259542"/>
    <lineage>
        <taxon>Eukaryota</taxon>
        <taxon>Metazoa</taxon>
        <taxon>Spiralia</taxon>
        <taxon>Lophotrochozoa</taxon>
        <taxon>Mollusca</taxon>
        <taxon>Gastropoda</taxon>
        <taxon>Heterobranchia</taxon>
        <taxon>Euthyneura</taxon>
        <taxon>Panpulmonata</taxon>
        <taxon>Sacoglossa</taxon>
        <taxon>Placobranchoidea</taxon>
        <taxon>Plakobranchidae</taxon>
        <taxon>Plakobranchus</taxon>
    </lineage>
</organism>
<dbReference type="Proteomes" id="UP000735302">
    <property type="component" value="Unassembled WGS sequence"/>
</dbReference>